<reference evidence="2" key="1">
    <citation type="submission" date="2017-05" db="UniProtKB">
        <authorList>
            <consortium name="EnsemblMetazoa"/>
        </authorList>
    </citation>
    <scope>IDENTIFICATION</scope>
</reference>
<feature type="region of interest" description="Disordered" evidence="1">
    <location>
        <begin position="1"/>
        <end position="45"/>
    </location>
</feature>
<evidence type="ECO:0000313" key="2">
    <source>
        <dbReference type="EnsemblMetazoa" id="Aqu2.1.28378_001"/>
    </source>
</evidence>
<name>A0A1X7UKU8_AMPQE</name>
<sequence>MALSHTSIEQEHNTTYILNSMVPEEKEDKGGTKKEMDKERQKGEVKTEIDGSAIFTGQLQNCVINLYEQ</sequence>
<organism evidence="2">
    <name type="scientific">Amphimedon queenslandica</name>
    <name type="common">Sponge</name>
    <dbReference type="NCBI Taxonomy" id="400682"/>
    <lineage>
        <taxon>Eukaryota</taxon>
        <taxon>Metazoa</taxon>
        <taxon>Porifera</taxon>
        <taxon>Demospongiae</taxon>
        <taxon>Heteroscleromorpha</taxon>
        <taxon>Haplosclerida</taxon>
        <taxon>Niphatidae</taxon>
        <taxon>Amphimedon</taxon>
    </lineage>
</organism>
<dbReference type="AlphaFoldDB" id="A0A1X7UKU8"/>
<accession>A0A1X7UKU8</accession>
<feature type="compositionally biased region" description="Basic and acidic residues" evidence="1">
    <location>
        <begin position="23"/>
        <end position="45"/>
    </location>
</feature>
<dbReference type="InParanoid" id="A0A1X7UKU8"/>
<protein>
    <submittedName>
        <fullName evidence="2">Uncharacterized protein</fullName>
    </submittedName>
</protein>
<proteinExistence type="predicted"/>
<feature type="compositionally biased region" description="Polar residues" evidence="1">
    <location>
        <begin position="1"/>
        <end position="18"/>
    </location>
</feature>
<dbReference type="EnsemblMetazoa" id="Aqu2.1.28378_001">
    <property type="protein sequence ID" value="Aqu2.1.28378_001"/>
    <property type="gene ID" value="Aqu2.1.28378"/>
</dbReference>
<evidence type="ECO:0000256" key="1">
    <source>
        <dbReference type="SAM" id="MobiDB-lite"/>
    </source>
</evidence>